<dbReference type="InterPro" id="IPR052722">
    <property type="entry name" value="PgpH_phosphodiesterase"/>
</dbReference>
<feature type="region of interest" description="Disordered" evidence="1">
    <location>
        <begin position="18"/>
        <end position="37"/>
    </location>
</feature>
<feature type="transmembrane region" description="Helical" evidence="2">
    <location>
        <begin position="542"/>
        <end position="562"/>
    </location>
</feature>
<feature type="domain" description="HD/PDEase" evidence="3">
    <location>
        <begin position="591"/>
        <end position="752"/>
    </location>
</feature>
<dbReference type="InterPro" id="IPR003607">
    <property type="entry name" value="HD/PDEase_dom"/>
</dbReference>
<feature type="transmembrane region" description="Helical" evidence="2">
    <location>
        <begin position="478"/>
        <end position="496"/>
    </location>
</feature>
<evidence type="ECO:0000313" key="4">
    <source>
        <dbReference type="EMBL" id="MEP0862891.1"/>
    </source>
</evidence>
<feature type="transmembrane region" description="Helical" evidence="2">
    <location>
        <begin position="385"/>
        <end position="407"/>
    </location>
</feature>
<dbReference type="Gene3D" id="1.10.3210.10">
    <property type="entry name" value="Hypothetical protein af1432"/>
    <property type="match status" value="1"/>
</dbReference>
<dbReference type="Proteomes" id="UP001442494">
    <property type="component" value="Unassembled WGS sequence"/>
</dbReference>
<sequence>MKTLQSLTHQLDQWRRTNQPIRNLFPSRSSRRATDGSARGLRLGIDSTLRRRGNRPKFVWMLAVVSLTGTMGQRFYNAPKLDVGKTAPQTIRAPYDASIEDFKTTEEKRKAARTGAVPILMVNQDVTQQVYEDLERSLRTADDLRQIAGFFPLVPANVLSYPTQIALRKCPEWEWRAVLAAVNTDMDVNQSQLGSLPDADKQLNASTAPAAVELRAYYKTASPEQFSILIDTITQARARYDKALAALSETDKARSRYDVSLLDLSNDVWQQTQTGILQAAERILTQGIPPGLPDSILQEALKVHLRSLVPIEAEPVANQLLLWALRPNLTEDQEQTKLFAEQAAQAVKPQMVMVHKGEAIVRAGEVISQADFVLLDYFKLSRRGISLPGVLGFGILITGAVGTFWLVERRFHRKMRQRDHLLVLLLTLSTPVLVSLGIRYTNLAAVGLLVGSFYGSALGITVVGLLSAVLPISLKIGWDYLLAGIAGGIVVSLLAGRMRSREELAFVGVGVGLTQSTVYLVVNLIFSAAAGSIWYTVLQEAALCGLSGLAWSIVALGLSPYLEHVFDLVTPIRLAELANPNRPLLKRLAAEAPGTFQHTLFVATLAEAAARKLGCNVELVRAGTLYHDIGKMHDSLGFIENQMGGPNKHDEINDPWKSAAIIKKHVTEGEVMARRCRLPKAIRAFIPEHQGTMLIAYFYHQAQQIAEKDPSKVVREEDFRYDGPIPQSRETGVMMLADSCEAALRSLKEATPEQALAMINKILRARWQDNQLVDSGLTREDLTCIAQVFVQVWQQYNHQRIAYPKLVVSSEKSCQASV</sequence>
<dbReference type="Pfam" id="PF07697">
    <property type="entry name" value="7TMR-HDED"/>
    <property type="match status" value="1"/>
</dbReference>
<keyword evidence="2" id="KW-0472">Membrane</keyword>
<proteinExistence type="predicted"/>
<evidence type="ECO:0000259" key="3">
    <source>
        <dbReference type="SMART" id="SM00471"/>
    </source>
</evidence>
<protein>
    <submittedName>
        <fullName evidence="4">HD family phosphohydrolase</fullName>
    </submittedName>
</protein>
<accession>A0ABV0JHK7</accession>
<evidence type="ECO:0000256" key="2">
    <source>
        <dbReference type="SAM" id="Phobius"/>
    </source>
</evidence>
<dbReference type="EMBL" id="JAMPKK010000001">
    <property type="protein sequence ID" value="MEP0862891.1"/>
    <property type="molecule type" value="Genomic_DNA"/>
</dbReference>
<dbReference type="InterPro" id="IPR011621">
    <property type="entry name" value="Metal-dep_PHydrolase_7TM_intra"/>
</dbReference>
<reference evidence="4 5" key="1">
    <citation type="submission" date="2022-04" db="EMBL/GenBank/DDBJ databases">
        <title>Positive selection, recombination, and allopatry shape intraspecific diversity of widespread and dominant cyanobacteria.</title>
        <authorList>
            <person name="Wei J."/>
            <person name="Shu W."/>
            <person name="Hu C."/>
        </authorList>
    </citation>
    <scope>NUCLEOTIDE SEQUENCE [LARGE SCALE GENOMIC DNA]</scope>
    <source>
        <strain evidence="4 5">GB2-A5</strain>
    </source>
</reference>
<dbReference type="InterPro" id="IPR006674">
    <property type="entry name" value="HD_domain"/>
</dbReference>
<dbReference type="SMART" id="SM00471">
    <property type="entry name" value="HDc"/>
    <property type="match status" value="1"/>
</dbReference>
<feature type="transmembrane region" description="Helical" evidence="2">
    <location>
        <begin position="444"/>
        <end position="466"/>
    </location>
</feature>
<keyword evidence="2" id="KW-1133">Transmembrane helix</keyword>
<gene>
    <name evidence="4" type="ORF">NDI37_00150</name>
</gene>
<keyword evidence="5" id="KW-1185">Reference proteome</keyword>
<keyword evidence="2" id="KW-0812">Transmembrane</keyword>
<evidence type="ECO:0000256" key="1">
    <source>
        <dbReference type="SAM" id="MobiDB-lite"/>
    </source>
</evidence>
<dbReference type="PANTHER" id="PTHR36442">
    <property type="entry name" value="CYCLIC-DI-AMP PHOSPHODIESTERASE PGPH"/>
    <property type="match status" value="1"/>
</dbReference>
<dbReference type="InterPro" id="IPR006675">
    <property type="entry name" value="HDIG_dom"/>
</dbReference>
<dbReference type="InterPro" id="IPR011624">
    <property type="entry name" value="Metal-dep_PHydrolase_7TM_extra"/>
</dbReference>
<feature type="transmembrane region" description="Helical" evidence="2">
    <location>
        <begin position="419"/>
        <end position="438"/>
    </location>
</feature>
<dbReference type="Pfam" id="PF01966">
    <property type="entry name" value="HD"/>
    <property type="match status" value="1"/>
</dbReference>
<name>A0ABV0JHK7_9CYAN</name>
<dbReference type="PANTHER" id="PTHR36442:SF1">
    <property type="entry name" value="CYCLIC-DI-AMP PHOSPHODIESTERASE PGPH"/>
    <property type="match status" value="1"/>
</dbReference>
<evidence type="ECO:0000313" key="5">
    <source>
        <dbReference type="Proteomes" id="UP001442494"/>
    </source>
</evidence>
<comment type="caution">
    <text evidence="4">The sequence shown here is derived from an EMBL/GenBank/DDBJ whole genome shotgun (WGS) entry which is preliminary data.</text>
</comment>
<dbReference type="SUPFAM" id="SSF109604">
    <property type="entry name" value="HD-domain/PDEase-like"/>
    <property type="match status" value="1"/>
</dbReference>
<dbReference type="CDD" id="cd00077">
    <property type="entry name" value="HDc"/>
    <property type="match status" value="1"/>
</dbReference>
<organism evidence="4 5">
    <name type="scientific">Funiculus sociatus GB2-A5</name>
    <dbReference type="NCBI Taxonomy" id="2933946"/>
    <lineage>
        <taxon>Bacteria</taxon>
        <taxon>Bacillati</taxon>
        <taxon>Cyanobacteriota</taxon>
        <taxon>Cyanophyceae</taxon>
        <taxon>Coleofasciculales</taxon>
        <taxon>Coleofasciculaceae</taxon>
        <taxon>Funiculus</taxon>
    </lineage>
</organism>
<dbReference type="Pfam" id="PF07698">
    <property type="entry name" value="7TM-7TMR_HD"/>
    <property type="match status" value="1"/>
</dbReference>
<dbReference type="NCBIfam" id="TIGR00277">
    <property type="entry name" value="HDIG"/>
    <property type="match status" value="1"/>
</dbReference>